<proteinExistence type="inferred from homology"/>
<comment type="subcellular location">
    <subcellularLocation>
        <location evidence="1">Membrane</location>
        <topology evidence="1">Multi-pass membrane protein</topology>
    </subcellularLocation>
</comment>
<dbReference type="AlphaFoldDB" id="A0A915AUR5"/>
<feature type="transmembrane region" description="Helical" evidence="8">
    <location>
        <begin position="100"/>
        <end position="119"/>
    </location>
</feature>
<dbReference type="PROSITE" id="PS00217">
    <property type="entry name" value="SUGAR_TRANSPORT_2"/>
    <property type="match status" value="1"/>
</dbReference>
<dbReference type="Pfam" id="PF00083">
    <property type="entry name" value="Sugar_tr"/>
    <property type="match status" value="2"/>
</dbReference>
<dbReference type="InterPro" id="IPR005829">
    <property type="entry name" value="Sugar_transporter_CS"/>
</dbReference>
<dbReference type="GO" id="GO:0016324">
    <property type="term" value="C:apical plasma membrane"/>
    <property type="evidence" value="ECO:0007669"/>
    <property type="project" value="TreeGrafter"/>
</dbReference>
<dbReference type="InterPro" id="IPR005828">
    <property type="entry name" value="MFS_sugar_transport-like"/>
</dbReference>
<feature type="transmembrane region" description="Helical" evidence="8">
    <location>
        <begin position="188"/>
        <end position="211"/>
    </location>
</feature>
<protein>
    <submittedName>
        <fullName evidence="11">Major facilitator superfamily (MFS) profile domain-containing protein</fullName>
    </submittedName>
</protein>
<evidence type="ECO:0000256" key="5">
    <source>
        <dbReference type="ARBA" id="ARBA00022989"/>
    </source>
</evidence>
<comment type="similarity">
    <text evidence="2 7">Belongs to the major facilitator superfamily. Sugar transporter (TC 2.A.1.1) family.</text>
</comment>
<keyword evidence="10" id="KW-1185">Reference proteome</keyword>
<feature type="transmembrane region" description="Helical" evidence="8">
    <location>
        <begin position="434"/>
        <end position="453"/>
    </location>
</feature>
<dbReference type="InterPro" id="IPR050814">
    <property type="entry name" value="Myo-inositol_Transporter"/>
</dbReference>
<name>A0A915AUR5_PARUN</name>
<dbReference type="Proteomes" id="UP000887569">
    <property type="component" value="Unplaced"/>
</dbReference>
<keyword evidence="4 8" id="KW-0812">Transmembrane</keyword>
<keyword evidence="3 7" id="KW-0813">Transport</keyword>
<reference evidence="11" key="1">
    <citation type="submission" date="2022-11" db="UniProtKB">
        <authorList>
            <consortium name="WormBaseParasite"/>
        </authorList>
    </citation>
    <scope>IDENTIFICATION</scope>
</reference>
<feature type="transmembrane region" description="Helical" evidence="8">
    <location>
        <begin position="318"/>
        <end position="341"/>
    </location>
</feature>
<dbReference type="NCBIfam" id="TIGR00879">
    <property type="entry name" value="SP"/>
    <property type="match status" value="1"/>
</dbReference>
<dbReference type="PROSITE" id="PS50850">
    <property type="entry name" value="MFS"/>
    <property type="match status" value="1"/>
</dbReference>
<feature type="transmembrane region" description="Helical" evidence="8">
    <location>
        <begin position="26"/>
        <end position="44"/>
    </location>
</feature>
<dbReference type="PRINTS" id="PR00171">
    <property type="entry name" value="SUGRTRNSPORT"/>
</dbReference>
<dbReference type="WBParaSite" id="PgR016_g103_t01">
    <property type="protein sequence ID" value="PgR016_g103_t01"/>
    <property type="gene ID" value="PgR016_g103"/>
</dbReference>
<accession>A0A915AUR5</accession>
<evidence type="ECO:0000256" key="4">
    <source>
        <dbReference type="ARBA" id="ARBA00022692"/>
    </source>
</evidence>
<dbReference type="PANTHER" id="PTHR48020:SF12">
    <property type="entry name" value="PROTON MYO-INOSITOL COTRANSPORTER"/>
    <property type="match status" value="1"/>
</dbReference>
<keyword evidence="6 8" id="KW-0472">Membrane</keyword>
<evidence type="ECO:0000313" key="10">
    <source>
        <dbReference type="Proteomes" id="UP000887569"/>
    </source>
</evidence>
<dbReference type="InterPro" id="IPR036259">
    <property type="entry name" value="MFS_trans_sf"/>
</dbReference>
<feature type="transmembrane region" description="Helical" evidence="8">
    <location>
        <begin position="348"/>
        <end position="371"/>
    </location>
</feature>
<keyword evidence="5 8" id="KW-1133">Transmembrane helix</keyword>
<sequence>MSQEKEQEYSVADVAPRPETNPKLGFYVYLLAGCAVIGGFLFGYDTGVVSGSMLYIVDYDGMKPMTSIWKEVIVSITPGMAIVGSLASSPFADRWGRKPVIFGAAVLFTIGGVVCAAATEKICLLVGRILLGIAIGIASMIVPIYVGETAPSHIRGRLITAFQMMIGFGQLIANFLSGVFSYANPVYVGWRLMLGVASLPAIIQLAGFIYLPESPRFLFYNDRKSEAIDVVNRVYSGDKEWIDYEMSEIKNAHKEEMEAKAKIGDSFVLWRMVTTPHVLKALTIGCLIQLFQQLAGVNTIMYYTGHIIQSAGIKDRHITIWISLGISSANFFGTFIPLALVERFGRRVLLLLSVGMTVVVLILMGVGFLLINGDSADALQLDAINGTHQHLQKCIEMRNCDFCVTNEHCGFCHKGSNTDPGYCLPVDLEGDTDVSVLGPCASGFNTTVFNFAYGFCATRYTIMPIVLMVVYLAFFAMGFAPLTWVLNAEFYPLWARGVGCSLSTAFNWIGDLIIALTFLTLTEAITKYGAFFLYAGFTVVAFIFIYFLVPETKGITIEEVELLFMSKKSRRRARSELRAQVAHKMRTLSKGNTVAPITS</sequence>
<feature type="transmembrane region" description="Helical" evidence="8">
    <location>
        <begin position="493"/>
        <end position="519"/>
    </location>
</feature>
<dbReference type="Gene3D" id="1.20.1250.20">
    <property type="entry name" value="MFS general substrate transporter like domains"/>
    <property type="match status" value="2"/>
</dbReference>
<evidence type="ECO:0000256" key="1">
    <source>
        <dbReference type="ARBA" id="ARBA00004141"/>
    </source>
</evidence>
<organism evidence="10 11">
    <name type="scientific">Parascaris univalens</name>
    <name type="common">Nematode worm</name>
    <dbReference type="NCBI Taxonomy" id="6257"/>
    <lineage>
        <taxon>Eukaryota</taxon>
        <taxon>Metazoa</taxon>
        <taxon>Ecdysozoa</taxon>
        <taxon>Nematoda</taxon>
        <taxon>Chromadorea</taxon>
        <taxon>Rhabditida</taxon>
        <taxon>Spirurina</taxon>
        <taxon>Ascaridomorpha</taxon>
        <taxon>Ascaridoidea</taxon>
        <taxon>Ascarididae</taxon>
        <taxon>Parascaris</taxon>
    </lineage>
</organism>
<dbReference type="GO" id="GO:0005366">
    <property type="term" value="F:myo-inositol:proton symporter activity"/>
    <property type="evidence" value="ECO:0007669"/>
    <property type="project" value="TreeGrafter"/>
</dbReference>
<feature type="transmembrane region" description="Helical" evidence="8">
    <location>
        <begin position="158"/>
        <end position="182"/>
    </location>
</feature>
<feature type="transmembrane region" description="Helical" evidence="8">
    <location>
        <begin position="531"/>
        <end position="549"/>
    </location>
</feature>
<dbReference type="PROSITE" id="PS00216">
    <property type="entry name" value="SUGAR_TRANSPORT_1"/>
    <property type="match status" value="1"/>
</dbReference>
<feature type="domain" description="Major facilitator superfamily (MFS) profile" evidence="9">
    <location>
        <begin position="31"/>
        <end position="553"/>
    </location>
</feature>
<dbReference type="InterPro" id="IPR020846">
    <property type="entry name" value="MFS_dom"/>
</dbReference>
<evidence type="ECO:0000256" key="8">
    <source>
        <dbReference type="SAM" id="Phobius"/>
    </source>
</evidence>
<evidence type="ECO:0000256" key="6">
    <source>
        <dbReference type="ARBA" id="ARBA00023136"/>
    </source>
</evidence>
<evidence type="ECO:0000259" key="9">
    <source>
        <dbReference type="PROSITE" id="PS50850"/>
    </source>
</evidence>
<feature type="transmembrane region" description="Helical" evidence="8">
    <location>
        <begin position="281"/>
        <end position="303"/>
    </location>
</feature>
<dbReference type="PROSITE" id="PS51257">
    <property type="entry name" value="PROKAR_LIPOPROTEIN"/>
    <property type="match status" value="1"/>
</dbReference>
<dbReference type="PANTHER" id="PTHR48020">
    <property type="entry name" value="PROTON MYO-INOSITOL COTRANSPORTER"/>
    <property type="match status" value="1"/>
</dbReference>
<evidence type="ECO:0000256" key="2">
    <source>
        <dbReference type="ARBA" id="ARBA00010992"/>
    </source>
</evidence>
<evidence type="ECO:0000256" key="7">
    <source>
        <dbReference type="RuleBase" id="RU003346"/>
    </source>
</evidence>
<feature type="transmembrane region" description="Helical" evidence="8">
    <location>
        <begin position="68"/>
        <end position="88"/>
    </location>
</feature>
<dbReference type="SUPFAM" id="SSF103473">
    <property type="entry name" value="MFS general substrate transporter"/>
    <property type="match status" value="2"/>
</dbReference>
<feature type="transmembrane region" description="Helical" evidence="8">
    <location>
        <begin position="465"/>
        <end position="487"/>
    </location>
</feature>
<dbReference type="InterPro" id="IPR003663">
    <property type="entry name" value="Sugar/inositol_transpt"/>
</dbReference>
<evidence type="ECO:0000313" key="11">
    <source>
        <dbReference type="WBParaSite" id="PgR016_g103_t01"/>
    </source>
</evidence>
<feature type="transmembrane region" description="Helical" evidence="8">
    <location>
        <begin position="125"/>
        <end position="146"/>
    </location>
</feature>
<evidence type="ECO:0000256" key="3">
    <source>
        <dbReference type="ARBA" id="ARBA00022448"/>
    </source>
</evidence>